<proteinExistence type="predicted"/>
<keyword evidence="3" id="KW-1185">Reference proteome</keyword>
<protein>
    <recommendedName>
        <fullName evidence="1">Reverse transcriptase/retrotransposon-derived protein RNase H-like domain-containing protein</fullName>
    </recommendedName>
</protein>
<gene>
    <name evidence="2" type="ORF">MTR67_031504</name>
</gene>
<evidence type="ECO:0000313" key="3">
    <source>
        <dbReference type="Proteomes" id="UP001234989"/>
    </source>
</evidence>
<dbReference type="AlphaFoldDB" id="A0AAF0ZHQ2"/>
<dbReference type="PANTHER" id="PTHR34072:SF59">
    <property type="entry name" value="CCHC-TYPE INTEGRASE"/>
    <property type="match status" value="1"/>
</dbReference>
<dbReference type="Proteomes" id="UP001234989">
    <property type="component" value="Chromosome 7"/>
</dbReference>
<name>A0AAF0ZHQ2_SOLVR</name>
<reference evidence="2" key="1">
    <citation type="submission" date="2023-08" db="EMBL/GenBank/DDBJ databases">
        <title>A de novo genome assembly of Solanum verrucosum Schlechtendal, a Mexican diploid species geographically isolated from the other diploid A-genome species in potato relatives.</title>
        <authorList>
            <person name="Hosaka K."/>
        </authorList>
    </citation>
    <scope>NUCLEOTIDE SEQUENCE</scope>
    <source>
        <tissue evidence="2">Young leaves</tissue>
    </source>
</reference>
<dbReference type="PANTHER" id="PTHR34072">
    <property type="entry name" value="ENZYMATIC POLYPROTEIN-RELATED"/>
    <property type="match status" value="1"/>
</dbReference>
<feature type="domain" description="Reverse transcriptase/retrotransposon-derived protein RNase H-like" evidence="1">
    <location>
        <begin position="3"/>
        <end position="50"/>
    </location>
</feature>
<dbReference type="InterPro" id="IPR041577">
    <property type="entry name" value="RT_RNaseH_2"/>
</dbReference>
<dbReference type="SUPFAM" id="SSF56672">
    <property type="entry name" value="DNA/RNA polymerases"/>
    <property type="match status" value="1"/>
</dbReference>
<accession>A0AAF0ZHQ2</accession>
<evidence type="ECO:0000259" key="1">
    <source>
        <dbReference type="Pfam" id="PF17919"/>
    </source>
</evidence>
<dbReference type="Pfam" id="PF17919">
    <property type="entry name" value="RT_RNaseH_2"/>
    <property type="match status" value="1"/>
</dbReference>
<evidence type="ECO:0000313" key="2">
    <source>
        <dbReference type="EMBL" id="WMV38119.1"/>
    </source>
</evidence>
<dbReference type="InterPro" id="IPR043502">
    <property type="entry name" value="DNA/RNA_pol_sf"/>
</dbReference>
<dbReference type="EMBL" id="CP133618">
    <property type="protein sequence ID" value="WMV38119.1"/>
    <property type="molecule type" value="Genomic_DNA"/>
</dbReference>
<organism evidence="2 3">
    <name type="scientific">Solanum verrucosum</name>
    <dbReference type="NCBI Taxonomy" id="315347"/>
    <lineage>
        <taxon>Eukaryota</taxon>
        <taxon>Viridiplantae</taxon>
        <taxon>Streptophyta</taxon>
        <taxon>Embryophyta</taxon>
        <taxon>Tracheophyta</taxon>
        <taxon>Spermatophyta</taxon>
        <taxon>Magnoliopsida</taxon>
        <taxon>eudicotyledons</taxon>
        <taxon>Gunneridae</taxon>
        <taxon>Pentapetalae</taxon>
        <taxon>asterids</taxon>
        <taxon>lamiids</taxon>
        <taxon>Solanales</taxon>
        <taxon>Solanaceae</taxon>
        <taxon>Solanoideae</taxon>
        <taxon>Solaneae</taxon>
        <taxon>Solanum</taxon>
    </lineage>
</organism>
<sequence>MGFIVYCDSLGVGLGGVLMQKGKLITSASRQLKTHEKKYRTHDLEFATSLHYLFNERDLNLRQCRWLELLNNYDMTILYNLGRTILK</sequence>